<dbReference type="CDD" id="cd17537">
    <property type="entry name" value="REC_FixJ"/>
    <property type="match status" value="1"/>
</dbReference>
<dbReference type="RefSeq" id="WP_111513196.1">
    <property type="nucleotide sequence ID" value="NZ_QFYR01000001.1"/>
</dbReference>
<evidence type="ECO:0000256" key="5">
    <source>
        <dbReference type="ARBA" id="ARBA00023163"/>
    </source>
</evidence>
<feature type="domain" description="Response regulatory" evidence="8">
    <location>
        <begin position="5"/>
        <end position="118"/>
    </location>
</feature>
<dbReference type="Pfam" id="PF00196">
    <property type="entry name" value="GerE"/>
    <property type="match status" value="1"/>
</dbReference>
<dbReference type="PROSITE" id="PS50043">
    <property type="entry name" value="HTH_LUXR_2"/>
    <property type="match status" value="1"/>
</dbReference>
<evidence type="ECO:0000256" key="6">
    <source>
        <dbReference type="PROSITE-ProRule" id="PRU00169"/>
    </source>
</evidence>
<dbReference type="SUPFAM" id="SSF52172">
    <property type="entry name" value="CheY-like"/>
    <property type="match status" value="1"/>
</dbReference>
<dbReference type="Gene3D" id="1.10.10.10">
    <property type="entry name" value="Winged helix-like DNA-binding domain superfamily/Winged helix DNA-binding domain"/>
    <property type="match status" value="1"/>
</dbReference>
<keyword evidence="4 9" id="KW-0238">DNA-binding</keyword>
<dbReference type="GO" id="GO:0006355">
    <property type="term" value="P:regulation of DNA-templated transcription"/>
    <property type="evidence" value="ECO:0007669"/>
    <property type="project" value="InterPro"/>
</dbReference>
<evidence type="ECO:0000313" key="10">
    <source>
        <dbReference type="Proteomes" id="UP000249725"/>
    </source>
</evidence>
<dbReference type="InterPro" id="IPR016032">
    <property type="entry name" value="Sig_transdc_resp-reg_C-effctor"/>
</dbReference>
<dbReference type="PROSITE" id="PS50110">
    <property type="entry name" value="RESPONSE_REGULATORY"/>
    <property type="match status" value="1"/>
</dbReference>
<dbReference type="AlphaFoldDB" id="A0A328AT13"/>
<dbReference type="InterPro" id="IPR000792">
    <property type="entry name" value="Tscrpt_reg_LuxR_C"/>
</dbReference>
<dbReference type="FunFam" id="3.40.50.2300:FF:000018">
    <property type="entry name" value="DNA-binding transcriptional regulator NtrC"/>
    <property type="match status" value="1"/>
</dbReference>
<dbReference type="SUPFAM" id="SSF46894">
    <property type="entry name" value="C-terminal effector domain of the bipartite response regulators"/>
    <property type="match status" value="1"/>
</dbReference>
<keyword evidence="10" id="KW-1185">Reference proteome</keyword>
<gene>
    <name evidence="9" type="primary">fixJ</name>
    <name evidence="9" type="ORF">DJ018_02295</name>
</gene>
<dbReference type="PRINTS" id="PR00038">
    <property type="entry name" value="HTHLUXR"/>
</dbReference>
<dbReference type="PROSITE" id="PS00622">
    <property type="entry name" value="HTH_LUXR_1"/>
    <property type="match status" value="1"/>
</dbReference>
<evidence type="ECO:0000259" key="8">
    <source>
        <dbReference type="PROSITE" id="PS50110"/>
    </source>
</evidence>
<comment type="caution">
    <text evidence="9">The sequence shown here is derived from an EMBL/GenBank/DDBJ whole genome shotgun (WGS) entry which is preliminary data.</text>
</comment>
<dbReference type="Proteomes" id="UP000249725">
    <property type="component" value="Unassembled WGS sequence"/>
</dbReference>
<protein>
    <submittedName>
        <fullName evidence="9">DNA-binding response regulator</fullName>
    </submittedName>
</protein>
<organism evidence="9 10">
    <name type="scientific">Phenylobacterium deserti</name>
    <dbReference type="NCBI Taxonomy" id="1914756"/>
    <lineage>
        <taxon>Bacteria</taxon>
        <taxon>Pseudomonadati</taxon>
        <taxon>Pseudomonadota</taxon>
        <taxon>Alphaproteobacteria</taxon>
        <taxon>Caulobacterales</taxon>
        <taxon>Caulobacteraceae</taxon>
        <taxon>Phenylobacterium</taxon>
    </lineage>
</organism>
<dbReference type="SMART" id="SM00421">
    <property type="entry name" value="HTH_LUXR"/>
    <property type="match status" value="1"/>
</dbReference>
<dbReference type="OrthoDB" id="9782655at2"/>
<dbReference type="InterPro" id="IPR001789">
    <property type="entry name" value="Sig_transdc_resp-reg_receiver"/>
</dbReference>
<dbReference type="CDD" id="cd06170">
    <property type="entry name" value="LuxR_C_like"/>
    <property type="match status" value="1"/>
</dbReference>
<evidence type="ECO:0000256" key="4">
    <source>
        <dbReference type="ARBA" id="ARBA00023125"/>
    </source>
</evidence>
<dbReference type="EMBL" id="QFYR01000001">
    <property type="protein sequence ID" value="RAK56826.1"/>
    <property type="molecule type" value="Genomic_DNA"/>
</dbReference>
<proteinExistence type="predicted"/>
<evidence type="ECO:0000256" key="2">
    <source>
        <dbReference type="ARBA" id="ARBA00023012"/>
    </source>
</evidence>
<dbReference type="InterPro" id="IPR011006">
    <property type="entry name" value="CheY-like_superfamily"/>
</dbReference>
<feature type="modified residue" description="4-aspartylphosphate" evidence="6">
    <location>
        <position position="53"/>
    </location>
</feature>
<reference evidence="10" key="1">
    <citation type="submission" date="2018-05" db="EMBL/GenBank/DDBJ databases">
        <authorList>
            <person name="Li X."/>
        </authorList>
    </citation>
    <scope>NUCLEOTIDE SEQUENCE [LARGE SCALE GENOMIC DNA]</scope>
    <source>
        <strain evidence="10">YIM 73061</strain>
    </source>
</reference>
<dbReference type="SMART" id="SM00448">
    <property type="entry name" value="REC"/>
    <property type="match status" value="1"/>
</dbReference>
<dbReference type="Gene3D" id="3.40.50.2300">
    <property type="match status" value="1"/>
</dbReference>
<keyword evidence="2" id="KW-0902">Two-component regulatory system</keyword>
<evidence type="ECO:0000259" key="7">
    <source>
        <dbReference type="PROSITE" id="PS50043"/>
    </source>
</evidence>
<dbReference type="PANTHER" id="PTHR44688:SF16">
    <property type="entry name" value="DNA-BINDING TRANSCRIPTIONAL ACTIVATOR DEVR_DOSR"/>
    <property type="match status" value="1"/>
</dbReference>
<keyword evidence="3" id="KW-0805">Transcription regulation</keyword>
<sequence length="200" mass="21989">MSEPVVHVIDDDEAMRESLDFLLDSAGMKARTYESALQLLEREQLEPGVIVTDVRMPEMNGLELVRRLKARGAPHPIIVITGHGDVPLAVEAMKAGVVDFLEKPFDDDALLGAIRTALADGSKASEDDAEKVRLREIIETLSPREREVLQGVVEGKLNKVIAHELGISPRTVEVYRANVMSKTGARGLSELVRMVLLTRS</sequence>
<dbReference type="Pfam" id="PF00072">
    <property type="entry name" value="Response_reg"/>
    <property type="match status" value="1"/>
</dbReference>
<evidence type="ECO:0000256" key="1">
    <source>
        <dbReference type="ARBA" id="ARBA00022553"/>
    </source>
</evidence>
<dbReference type="InterPro" id="IPR036388">
    <property type="entry name" value="WH-like_DNA-bd_sf"/>
</dbReference>
<evidence type="ECO:0000256" key="3">
    <source>
        <dbReference type="ARBA" id="ARBA00023015"/>
    </source>
</evidence>
<dbReference type="PANTHER" id="PTHR44688">
    <property type="entry name" value="DNA-BINDING TRANSCRIPTIONAL ACTIVATOR DEVR_DOSR"/>
    <property type="match status" value="1"/>
</dbReference>
<feature type="domain" description="HTH luxR-type" evidence="7">
    <location>
        <begin position="134"/>
        <end position="199"/>
    </location>
</feature>
<keyword evidence="1 6" id="KW-0597">Phosphoprotein</keyword>
<dbReference type="GO" id="GO:0000160">
    <property type="term" value="P:phosphorelay signal transduction system"/>
    <property type="evidence" value="ECO:0007669"/>
    <property type="project" value="UniProtKB-KW"/>
</dbReference>
<dbReference type="GO" id="GO:0003677">
    <property type="term" value="F:DNA binding"/>
    <property type="evidence" value="ECO:0007669"/>
    <property type="project" value="UniProtKB-KW"/>
</dbReference>
<name>A0A328AT13_9CAUL</name>
<accession>A0A328AT13</accession>
<evidence type="ECO:0000313" key="9">
    <source>
        <dbReference type="EMBL" id="RAK56826.1"/>
    </source>
</evidence>
<dbReference type="NCBIfam" id="NF006900">
    <property type="entry name" value="PRK09390.1"/>
    <property type="match status" value="1"/>
</dbReference>
<keyword evidence="5" id="KW-0804">Transcription</keyword>